<sequence length="154" mass="17432">MRRQEIEVLVDFHGFALQEADDIQVPLPFPEGRTESSEPAFLVPYEMRLDIHSAGHTHTAVLVAEVWDDQPPPDTNEDGEWEAWGEAEIFSPTGRLSLEVIAGSARQILELGARGRRWKVQVFSAGRSQTARLATVGVPRRIERYTVRFWPARP</sequence>
<organism evidence="1 2">
    <name type="scientific">Streptomyces carminius</name>
    <dbReference type="NCBI Taxonomy" id="2665496"/>
    <lineage>
        <taxon>Bacteria</taxon>
        <taxon>Bacillati</taxon>
        <taxon>Actinomycetota</taxon>
        <taxon>Actinomycetes</taxon>
        <taxon>Kitasatosporales</taxon>
        <taxon>Streptomycetaceae</taxon>
        <taxon>Streptomyces</taxon>
    </lineage>
</organism>
<dbReference type="RefSeq" id="WP_100202246.1">
    <property type="nucleotide sequence ID" value="NZ_PGGW01000046.1"/>
</dbReference>
<protein>
    <submittedName>
        <fullName evidence="1">Uncharacterized protein</fullName>
    </submittedName>
</protein>
<reference evidence="1 2" key="1">
    <citation type="submission" date="2017-11" db="EMBL/GenBank/DDBJ databases">
        <title>Streptomyces carmine sp. nov., a novel actinomycete isolated from Sophora alopecuroides in Xinjiang, China.</title>
        <authorList>
            <person name="Wang Y."/>
            <person name="Luo X."/>
            <person name="Wan C."/>
            <person name="Zhang L."/>
        </authorList>
    </citation>
    <scope>NUCLEOTIDE SEQUENCE [LARGE SCALE GENOMIC DNA]</scope>
    <source>
        <strain evidence="1 2">TRM SA0054</strain>
    </source>
</reference>
<dbReference type="AlphaFoldDB" id="A0A2M8LZ50"/>
<evidence type="ECO:0000313" key="2">
    <source>
        <dbReference type="Proteomes" id="UP000230407"/>
    </source>
</evidence>
<proteinExistence type="predicted"/>
<comment type="caution">
    <text evidence="1">The sequence shown here is derived from an EMBL/GenBank/DDBJ whole genome shotgun (WGS) entry which is preliminary data.</text>
</comment>
<dbReference type="Proteomes" id="UP000230407">
    <property type="component" value="Unassembled WGS sequence"/>
</dbReference>
<name>A0A2M8LZ50_9ACTN</name>
<dbReference type="EMBL" id="PGGW01000046">
    <property type="protein sequence ID" value="PJE97221.1"/>
    <property type="molecule type" value="Genomic_DNA"/>
</dbReference>
<gene>
    <name evidence="1" type="ORF">CUT44_13695</name>
</gene>
<keyword evidence="2" id="KW-1185">Reference proteome</keyword>
<accession>A0A2M8LZ50</accession>
<evidence type="ECO:0000313" key="1">
    <source>
        <dbReference type="EMBL" id="PJE97221.1"/>
    </source>
</evidence>